<dbReference type="PANTHER" id="PTHR13528">
    <property type="entry name" value="39S RIBOSOMAL PROTEIN L28, MITOCHONDRIAL"/>
    <property type="match status" value="1"/>
</dbReference>
<reference evidence="6" key="1">
    <citation type="journal article" date="2021" name="Open Biol.">
        <title>Shared evolutionary footprints suggest mitochondrial oxidative damage underlies multiple complex I losses in fungi.</title>
        <authorList>
            <person name="Schikora-Tamarit M.A."/>
            <person name="Marcet-Houben M."/>
            <person name="Nosek J."/>
            <person name="Gabaldon T."/>
        </authorList>
    </citation>
    <scope>NUCLEOTIDE SEQUENCE</scope>
    <source>
        <strain evidence="6">NCAIM Y.01608</strain>
    </source>
</reference>
<protein>
    <recommendedName>
        <fullName evidence="4">Large ribosomal subunit protein bL28m</fullName>
    </recommendedName>
</protein>
<evidence type="ECO:0000256" key="3">
    <source>
        <dbReference type="ARBA" id="ARBA00023274"/>
    </source>
</evidence>
<dbReference type="EMBL" id="JAEUBD010000382">
    <property type="protein sequence ID" value="KAH3675335.1"/>
    <property type="molecule type" value="Genomic_DNA"/>
</dbReference>
<organism evidence="6 7">
    <name type="scientific">Ogataea polymorpha</name>
    <dbReference type="NCBI Taxonomy" id="460523"/>
    <lineage>
        <taxon>Eukaryota</taxon>
        <taxon>Fungi</taxon>
        <taxon>Dikarya</taxon>
        <taxon>Ascomycota</taxon>
        <taxon>Saccharomycotina</taxon>
        <taxon>Pichiomycetes</taxon>
        <taxon>Pichiales</taxon>
        <taxon>Pichiaceae</taxon>
        <taxon>Ogataea</taxon>
    </lineage>
</organism>
<evidence type="ECO:0000313" key="7">
    <source>
        <dbReference type="Proteomes" id="UP000788993"/>
    </source>
</evidence>
<dbReference type="PANTHER" id="PTHR13528:SF2">
    <property type="entry name" value="LARGE RIBOSOMAL SUBUNIT PROTEIN BL28M"/>
    <property type="match status" value="1"/>
</dbReference>
<sequence length="260" mass="29929">MILALRNAINGARAFSSTANTLGRNYRHVVDRQLKKKVEYKVGDLKPRSLRIPSEPPKYPPYPYGESPIFKRSNRGLFGGQFIVFGNKVSEHKNRARRTWLPNVVKKKLWSEALNKLVPLKLTARVLRTITKEGGLDNYLTKDKKARIKELGPFGWRLRYDVLMAQERAKKASVKNYEVLSDANGNEIKVYFKGTYNGESVSLLVGRRKLLQKLYPVVKLHTPGNLRYAAFNNRRKSTPFDELLKELEHYKVDLSDVIVK</sequence>
<gene>
    <name evidence="6" type="ORF">OGATHE_001675</name>
</gene>
<dbReference type="Proteomes" id="UP000788993">
    <property type="component" value="Unassembled WGS sequence"/>
</dbReference>
<keyword evidence="2" id="KW-0689">Ribosomal protein</keyword>
<dbReference type="SUPFAM" id="SSF143800">
    <property type="entry name" value="L28p-like"/>
    <property type="match status" value="1"/>
</dbReference>
<evidence type="ECO:0000256" key="5">
    <source>
        <dbReference type="ARBA" id="ARBA00037226"/>
    </source>
</evidence>
<comment type="caution">
    <text evidence="6">The sequence shown here is derived from an EMBL/GenBank/DDBJ whole genome shotgun (WGS) entry which is preliminary data.</text>
</comment>
<proteinExistence type="inferred from homology"/>
<dbReference type="Gene3D" id="2.30.170.40">
    <property type="entry name" value="Ribosomal protein L28/L24"/>
    <property type="match status" value="1"/>
</dbReference>
<reference evidence="6" key="2">
    <citation type="submission" date="2021-01" db="EMBL/GenBank/DDBJ databases">
        <authorList>
            <person name="Schikora-Tamarit M.A."/>
        </authorList>
    </citation>
    <scope>NUCLEOTIDE SEQUENCE</scope>
    <source>
        <strain evidence="6">NCAIM Y.01608</strain>
    </source>
</reference>
<dbReference type="FunFam" id="2.30.170.40:FF:000003">
    <property type="entry name" value="54S ribosomal protein L24"/>
    <property type="match status" value="1"/>
</dbReference>
<evidence type="ECO:0000313" key="6">
    <source>
        <dbReference type="EMBL" id="KAH3675335.1"/>
    </source>
</evidence>
<evidence type="ECO:0000256" key="2">
    <source>
        <dbReference type="ARBA" id="ARBA00022980"/>
    </source>
</evidence>
<dbReference type="InterPro" id="IPR026569">
    <property type="entry name" value="Ribosomal_bL28"/>
</dbReference>
<comment type="function">
    <text evidence="5">Component of the mitochondrial ribosome (mitoribosome), a dedicated translation machinery responsible for the synthesis of mitochondrial genome-encoded proteins, including at least some of the essential transmembrane subunits of the mitochondrial respiratory chain. The mitoribosomes are attached to the mitochondrial inner membrane and translation products are cotranslationally integrated into the membrane.</text>
</comment>
<dbReference type="InterPro" id="IPR037147">
    <property type="entry name" value="Ribosomal_bL28_sf"/>
</dbReference>
<evidence type="ECO:0000256" key="1">
    <source>
        <dbReference type="ARBA" id="ARBA00008760"/>
    </source>
</evidence>
<dbReference type="GO" id="GO:0005762">
    <property type="term" value="C:mitochondrial large ribosomal subunit"/>
    <property type="evidence" value="ECO:0007669"/>
    <property type="project" value="TreeGrafter"/>
</dbReference>
<comment type="similarity">
    <text evidence="1">Belongs to the bacterial ribosomal protein bL28 family.</text>
</comment>
<keyword evidence="7" id="KW-1185">Reference proteome</keyword>
<accession>A0A9P8TE72</accession>
<dbReference type="GO" id="GO:0003735">
    <property type="term" value="F:structural constituent of ribosome"/>
    <property type="evidence" value="ECO:0007669"/>
    <property type="project" value="InterPro"/>
</dbReference>
<dbReference type="InterPro" id="IPR034704">
    <property type="entry name" value="Ribosomal_bL28/bL31-like_sf"/>
</dbReference>
<evidence type="ECO:0000256" key="4">
    <source>
        <dbReference type="ARBA" id="ARBA00035269"/>
    </source>
</evidence>
<dbReference type="AlphaFoldDB" id="A0A9P8TE72"/>
<keyword evidence="3" id="KW-0687">Ribonucleoprotein</keyword>
<dbReference type="Pfam" id="PF00830">
    <property type="entry name" value="Ribosomal_L28"/>
    <property type="match status" value="1"/>
</dbReference>
<name>A0A9P8TE72_9ASCO</name>